<name>A0ABR2I525_9EUKA</name>
<evidence type="ECO:0000256" key="1">
    <source>
        <dbReference type="SAM" id="Phobius"/>
    </source>
</evidence>
<feature type="signal peptide" evidence="2">
    <location>
        <begin position="1"/>
        <end position="15"/>
    </location>
</feature>
<evidence type="ECO:0000313" key="4">
    <source>
        <dbReference type="Proteomes" id="UP001470230"/>
    </source>
</evidence>
<evidence type="ECO:0000313" key="3">
    <source>
        <dbReference type="EMBL" id="KAK8857588.1"/>
    </source>
</evidence>
<feature type="chain" id="PRO_5047168115" evidence="2">
    <location>
        <begin position="16"/>
        <end position="1623"/>
    </location>
</feature>
<sequence>MYLCLLLSIAHCIISDQFKDLAARAIQNSTIKVPQGLRENTKYPGLYTFGNAVFTLLRVLSSSQTHDIKGYAVEKNYAAIVKRKNYNISDDFVLLDISKEEFYQMDEVVDSDDKVTIYKVTPIDMFMVFSDIDINPRKPLLTFKRGLNWDDSRNRPKLTSFGMFSAGIGAYFSLSAHARVRFKSIKKAEITMDISFLGKIGAELLVKKSEYTKYPDIPLIDDFDIPIPGFAISFKFLGLKFDFGLYVTIGAVLKDLEKNLKVDIDYFKGYQYTAKRYICIKRHGKSDSGWQTELTPIPSGNIVDGILEDLESNSIKGTLQFKQGVKLKAVIFSIISTELEIGLLEPFTIQFGFSPLACPFPFLYGRFELPLKAYFAFSGVIIKLRLFGKTKKYKLLKPYMKEWLLFHILKTRKHCLFDYRNNNDYAIYDNIDDGYDEDDFEDPLINETSTRYISLDVYSLYNRALTKSLISIQLNLSEYNTSTNTQVQLFEIRASPFEDITSKKSYFDASMVESRQNKRTSKISLCFWYYTGTNMVEKSNDYTFLLREYLRKDDGYSPLTIVNPKKTEKISLNFRLNELENLTLNEMYVPALKHGVLENTLEFGDKICMVIKDLDGNSTDYVDENAVFTTAGTLSLSLCDHGVYTYKDEYFQIKLVNINLPTDPDMETNVHYEILAEWGNNFENKSLIASNFSKTFRKGENIVYEDVIQKVRITDSMRLLITISYIHNYNMVVLKQPVSYSEILQIADTKTLVKTEPGNKISCTISANRFNPLVKISCSKANSTHRFITNVYELNSVKPSEYKPQTLRLRENQLYGVLELKKIHPNVQWAIIHLPLVQPLSNFTTMSDEYYQFPFDKDTIYIPFRRENVSIEEITINHVIQGSYIDEETLYFSSKYYKVDFSVTPIALVLVKAIHNQYSVTNVEGTKQTLIDYGDEYFSLLALEYEKDQTIIISSSLIIIDNEHPLAEKTIPNFPEWSSVVYHVWCERADEIIMHDKTTGITIENNIEKDGLFFKINVTPGHVIDFIPICSKNISQSLCYIKQTFTDQSGYAIFRYPDKNGITILDTNLTDLFEQEDRQGLIEEAIKTDKSFYYMQSFSKQVQIDRIYKTKLDLVLRVIDVQGKYKKFCIVDPNGFIVPVSRQYYTDEYVNFMREYNIQSSDERYYDFLSGDKDSCIYATYAGSILNDTDLNDTDFNYTDMNDTYGDIDEQSYKSNKLLSNYIPPLEENLNPSIKICDIAKSIKVSYYQDITQLIPPATFNYTIFTTSKVFENDWVKDTNELNNKIQEYFLRLKQQNETDNNNSLYVLYLPYDEFDFNTSLNEKEYISANHNMTVHYKSGNLNYILPEKYHTIIDIEDSNEINLDLYGRGSLEIKTKSQSILRINGKLNLESVATIKVDKEVKLIEIENVIVTNYTELYSINTDNQSVLIRIDNLTLLEHSKANLTNIEISNVLYIKQTATAILDQTVTVKNSDLLIEMVYYQNDLIPMIQGSLLEPPKTISIRRNAENGPKNNEEYLIFDGEFDCQAWIDRIEFSNSLFSTTRCASYNDDLNGVQLLAQKENRAFISFVKKDSTVYIEKYANGGFIAIIVFTVLDILIIVSITTFVILRFFRKRDDDSSTQV</sequence>
<comment type="caution">
    <text evidence="3">The sequence shown here is derived from an EMBL/GenBank/DDBJ whole genome shotgun (WGS) entry which is preliminary data.</text>
</comment>
<dbReference type="Proteomes" id="UP001470230">
    <property type="component" value="Unassembled WGS sequence"/>
</dbReference>
<keyword evidence="4" id="KW-1185">Reference proteome</keyword>
<gene>
    <name evidence="3" type="ORF">M9Y10_015993</name>
</gene>
<reference evidence="3 4" key="1">
    <citation type="submission" date="2024-04" db="EMBL/GenBank/DDBJ databases">
        <title>Tritrichomonas musculus Genome.</title>
        <authorList>
            <person name="Alves-Ferreira E."/>
            <person name="Grigg M."/>
            <person name="Lorenzi H."/>
            <person name="Galac M."/>
        </authorList>
    </citation>
    <scope>NUCLEOTIDE SEQUENCE [LARGE SCALE GENOMIC DNA]</scope>
    <source>
        <strain evidence="3 4">EAF2021</strain>
    </source>
</reference>
<keyword evidence="1" id="KW-0472">Membrane</keyword>
<proteinExistence type="predicted"/>
<keyword evidence="1" id="KW-1133">Transmembrane helix</keyword>
<feature type="transmembrane region" description="Helical" evidence="1">
    <location>
        <begin position="1586"/>
        <end position="1612"/>
    </location>
</feature>
<keyword evidence="2" id="KW-0732">Signal</keyword>
<keyword evidence="1" id="KW-0812">Transmembrane</keyword>
<dbReference type="EMBL" id="JAPFFF010000020">
    <property type="protein sequence ID" value="KAK8857588.1"/>
    <property type="molecule type" value="Genomic_DNA"/>
</dbReference>
<accession>A0ABR2I525</accession>
<protein>
    <submittedName>
        <fullName evidence="3">Uncharacterized protein</fullName>
    </submittedName>
</protein>
<evidence type="ECO:0000256" key="2">
    <source>
        <dbReference type="SAM" id="SignalP"/>
    </source>
</evidence>
<organism evidence="3 4">
    <name type="scientific">Tritrichomonas musculus</name>
    <dbReference type="NCBI Taxonomy" id="1915356"/>
    <lineage>
        <taxon>Eukaryota</taxon>
        <taxon>Metamonada</taxon>
        <taxon>Parabasalia</taxon>
        <taxon>Tritrichomonadida</taxon>
        <taxon>Tritrichomonadidae</taxon>
        <taxon>Tritrichomonas</taxon>
    </lineage>
</organism>